<dbReference type="Proteomes" id="UP000534186">
    <property type="component" value="Unassembled WGS sequence"/>
</dbReference>
<organism evidence="2 3">
    <name type="scientific">Tunturiibacter lichenicola</name>
    <dbReference type="NCBI Taxonomy" id="2051959"/>
    <lineage>
        <taxon>Bacteria</taxon>
        <taxon>Pseudomonadati</taxon>
        <taxon>Acidobacteriota</taxon>
        <taxon>Terriglobia</taxon>
        <taxon>Terriglobales</taxon>
        <taxon>Acidobacteriaceae</taxon>
        <taxon>Tunturiibacter</taxon>
    </lineage>
</organism>
<evidence type="ECO:0000313" key="3">
    <source>
        <dbReference type="Proteomes" id="UP000534186"/>
    </source>
</evidence>
<reference evidence="2 3" key="1">
    <citation type="submission" date="2020-07" db="EMBL/GenBank/DDBJ databases">
        <title>Genomic Encyclopedia of Type Strains, Phase IV (KMG-V): Genome sequencing to study the core and pangenomes of soil and plant-associated prokaryotes.</title>
        <authorList>
            <person name="Whitman W."/>
        </authorList>
    </citation>
    <scope>NUCLEOTIDE SEQUENCE [LARGE SCALE GENOMIC DNA]</scope>
    <source>
        <strain evidence="2 3">M8UP30</strain>
    </source>
</reference>
<comment type="caution">
    <text evidence="2">The sequence shown here is derived from an EMBL/GenBank/DDBJ whole genome shotgun (WGS) entry which is preliminary data.</text>
</comment>
<name>A0A7Y9NJV9_9BACT</name>
<keyword evidence="1" id="KW-0812">Transmembrane</keyword>
<sequence length="53" mass="6113">MREQLAEMLVMDRRISIFTKSGGSCWAYNIFFVRGFVVFVGVFEKNGSQDVVF</sequence>
<accession>A0A7Y9NJV9</accession>
<evidence type="ECO:0000256" key="1">
    <source>
        <dbReference type="SAM" id="Phobius"/>
    </source>
</evidence>
<dbReference type="AlphaFoldDB" id="A0A7Y9NJV9"/>
<dbReference type="EMBL" id="JACCCV010000001">
    <property type="protein sequence ID" value="NYF50721.1"/>
    <property type="molecule type" value="Genomic_DNA"/>
</dbReference>
<proteinExistence type="predicted"/>
<evidence type="ECO:0000313" key="2">
    <source>
        <dbReference type="EMBL" id="NYF50721.1"/>
    </source>
</evidence>
<protein>
    <submittedName>
        <fullName evidence="2">Uncharacterized protein</fullName>
    </submittedName>
</protein>
<keyword evidence="1" id="KW-0472">Membrane</keyword>
<keyword evidence="1" id="KW-1133">Transmembrane helix</keyword>
<feature type="transmembrane region" description="Helical" evidence="1">
    <location>
        <begin position="21"/>
        <end position="43"/>
    </location>
</feature>
<gene>
    <name evidence="2" type="ORF">HDF12_001086</name>
</gene>